<evidence type="ECO:0000313" key="8">
    <source>
        <dbReference type="EMBL" id="MBH0114797.1"/>
    </source>
</evidence>
<evidence type="ECO:0000256" key="4">
    <source>
        <dbReference type="ARBA" id="ARBA00022989"/>
    </source>
</evidence>
<feature type="transmembrane region" description="Helical" evidence="6">
    <location>
        <begin position="148"/>
        <end position="166"/>
    </location>
</feature>
<comment type="caution">
    <text evidence="8">The sequence shown here is derived from an EMBL/GenBank/DDBJ whole genome shotgun (WGS) entry which is preliminary data.</text>
</comment>
<feature type="domain" description="EamA" evidence="7">
    <location>
        <begin position="3"/>
        <end position="132"/>
    </location>
</feature>
<evidence type="ECO:0000256" key="2">
    <source>
        <dbReference type="ARBA" id="ARBA00009853"/>
    </source>
</evidence>
<keyword evidence="9" id="KW-1185">Reference proteome</keyword>
<dbReference type="RefSeq" id="WP_197166632.1">
    <property type="nucleotide sequence ID" value="NZ_JADZGI010000004.1"/>
</dbReference>
<feature type="transmembrane region" description="Helical" evidence="6">
    <location>
        <begin position="63"/>
        <end position="81"/>
    </location>
</feature>
<evidence type="ECO:0000256" key="3">
    <source>
        <dbReference type="ARBA" id="ARBA00022692"/>
    </source>
</evidence>
<evidence type="ECO:0000256" key="5">
    <source>
        <dbReference type="ARBA" id="ARBA00023136"/>
    </source>
</evidence>
<comment type="subcellular location">
    <subcellularLocation>
        <location evidence="1">Membrane</location>
        <topology evidence="1">Multi-pass membrane protein</topology>
    </subcellularLocation>
</comment>
<dbReference type="InterPro" id="IPR037185">
    <property type="entry name" value="EmrE-like"/>
</dbReference>
<reference evidence="8" key="1">
    <citation type="submission" date="2020-11" db="EMBL/GenBank/DDBJ databases">
        <title>Novosphingobium aureum sp. nov., a marine bacterium isolated from sediment of a salt flat.</title>
        <authorList>
            <person name="Yoo Y."/>
            <person name="Kim J.-J."/>
        </authorList>
    </citation>
    <scope>NUCLEOTIDE SEQUENCE</scope>
    <source>
        <strain evidence="8">YJ-S2-02</strain>
    </source>
</reference>
<keyword evidence="3 6" id="KW-0812">Transmembrane</keyword>
<evidence type="ECO:0000259" key="7">
    <source>
        <dbReference type="Pfam" id="PF00892"/>
    </source>
</evidence>
<dbReference type="Gene3D" id="1.10.3730.20">
    <property type="match status" value="1"/>
</dbReference>
<name>A0A931HFD2_9SPHN</name>
<dbReference type="InterPro" id="IPR000620">
    <property type="entry name" value="EamA_dom"/>
</dbReference>
<dbReference type="Pfam" id="PF00892">
    <property type="entry name" value="EamA"/>
    <property type="match status" value="2"/>
</dbReference>
<evidence type="ECO:0000256" key="6">
    <source>
        <dbReference type="SAM" id="Phobius"/>
    </source>
</evidence>
<feature type="transmembrane region" description="Helical" evidence="6">
    <location>
        <begin position="87"/>
        <end position="109"/>
    </location>
</feature>
<protein>
    <submittedName>
        <fullName evidence="8">DMT family transporter</fullName>
    </submittedName>
</protein>
<feature type="transmembrane region" description="Helical" evidence="6">
    <location>
        <begin position="25"/>
        <end position="51"/>
    </location>
</feature>
<dbReference type="SUPFAM" id="SSF103481">
    <property type="entry name" value="Multidrug resistance efflux transporter EmrE"/>
    <property type="match status" value="2"/>
</dbReference>
<keyword evidence="4 6" id="KW-1133">Transmembrane helix</keyword>
<dbReference type="PANTHER" id="PTHR22911">
    <property type="entry name" value="ACYL-MALONYL CONDENSING ENZYME-RELATED"/>
    <property type="match status" value="1"/>
</dbReference>
<evidence type="ECO:0000256" key="1">
    <source>
        <dbReference type="ARBA" id="ARBA00004141"/>
    </source>
</evidence>
<dbReference type="PANTHER" id="PTHR22911:SF6">
    <property type="entry name" value="SOLUTE CARRIER FAMILY 35 MEMBER G1"/>
    <property type="match status" value="1"/>
</dbReference>
<feature type="domain" description="EamA" evidence="7">
    <location>
        <begin position="147"/>
        <end position="276"/>
    </location>
</feature>
<accession>A0A931HFD2</accession>
<evidence type="ECO:0000313" key="9">
    <source>
        <dbReference type="Proteomes" id="UP000617634"/>
    </source>
</evidence>
<proteinExistence type="inferred from homology"/>
<dbReference type="AlphaFoldDB" id="A0A931HFD2"/>
<feature type="transmembrane region" description="Helical" evidence="6">
    <location>
        <begin position="234"/>
        <end position="254"/>
    </location>
</feature>
<feature type="transmembrane region" description="Helical" evidence="6">
    <location>
        <begin position="116"/>
        <end position="136"/>
    </location>
</feature>
<feature type="transmembrane region" description="Helical" evidence="6">
    <location>
        <begin position="178"/>
        <end position="200"/>
    </location>
</feature>
<comment type="similarity">
    <text evidence="2">Belongs to the drug/metabolite transporter (DMT) superfamily. 10 TMS drug/metabolite exporter (DME) (TC 2.A.7.3) family.</text>
</comment>
<feature type="transmembrane region" description="Helical" evidence="6">
    <location>
        <begin position="260"/>
        <end position="277"/>
    </location>
</feature>
<keyword evidence="5 6" id="KW-0472">Membrane</keyword>
<organism evidence="8 9">
    <name type="scientific">Novosphingobium aureum</name>
    <dbReference type="NCBI Taxonomy" id="2792964"/>
    <lineage>
        <taxon>Bacteria</taxon>
        <taxon>Pseudomonadati</taxon>
        <taxon>Pseudomonadota</taxon>
        <taxon>Alphaproteobacteria</taxon>
        <taxon>Sphingomonadales</taxon>
        <taxon>Sphingomonadaceae</taxon>
        <taxon>Novosphingobium</taxon>
    </lineage>
</organism>
<sequence length="290" mass="30714">MPILAVIGGIATFSAMDAAMKGASIAVGVLTALFLRNLLGTFVSLPLWLAIGRARPSRAALRVHALRSAITVVMAALFFYGLVRLPIAEAIAISFISPIIALYFAALLLKERIRPRAIAGSLFGIVGVVVITAARMGEMDLSGEALKGTLAVLASAVFYAINLVLQRQQALLARPAEVALFQSLFASLFLAAPAALVFVRPTALDLAVIALAACLATCALVLLAWGYARAETQVLVPVEYTGFLWAALLGWIFFDERVTFATMAGAVLIVAGCWIATREERLPTSPPTMV</sequence>
<dbReference type="Proteomes" id="UP000617634">
    <property type="component" value="Unassembled WGS sequence"/>
</dbReference>
<dbReference type="GO" id="GO:0016020">
    <property type="term" value="C:membrane"/>
    <property type="evidence" value="ECO:0007669"/>
    <property type="project" value="UniProtKB-SubCell"/>
</dbReference>
<feature type="transmembrane region" description="Helical" evidence="6">
    <location>
        <begin position="206"/>
        <end position="227"/>
    </location>
</feature>
<dbReference type="EMBL" id="JADZGI010000004">
    <property type="protein sequence ID" value="MBH0114797.1"/>
    <property type="molecule type" value="Genomic_DNA"/>
</dbReference>
<gene>
    <name evidence="8" type="ORF">I5E68_17755</name>
</gene>